<feature type="transmembrane region" description="Helical" evidence="1">
    <location>
        <begin position="21"/>
        <end position="42"/>
    </location>
</feature>
<accession>A0A6L5GT55</accession>
<evidence type="ECO:0000313" key="3">
    <source>
        <dbReference type="Proteomes" id="UP000473648"/>
    </source>
</evidence>
<evidence type="ECO:0000256" key="1">
    <source>
        <dbReference type="SAM" id="Phobius"/>
    </source>
</evidence>
<dbReference type="EMBL" id="VOGB01000005">
    <property type="protein sequence ID" value="MQM73461.1"/>
    <property type="molecule type" value="Genomic_DNA"/>
</dbReference>
<gene>
    <name evidence="2" type="ORF">FRC53_08640</name>
</gene>
<reference evidence="2" key="1">
    <citation type="journal article" date="2020" name="Appl. Environ. Microbiol.">
        <title>Medium-Chain Fatty Acid Synthesis by 'Candidatus Weimeria bifida' gen. nov., sp. nov., and 'Candidatus Pseudoramibacter fermentans' sp. nov.</title>
        <authorList>
            <person name="Scarborough M.J."/>
            <person name="Myers K.S."/>
            <person name="Donohue T.J."/>
            <person name="Noguera D.R."/>
        </authorList>
    </citation>
    <scope>NUCLEOTIDE SEQUENCE</scope>
    <source>
        <strain evidence="2">EUB1.1</strain>
    </source>
</reference>
<keyword evidence="1" id="KW-0472">Membrane</keyword>
<proteinExistence type="predicted"/>
<evidence type="ECO:0000313" key="2">
    <source>
        <dbReference type="EMBL" id="MQM73461.1"/>
    </source>
</evidence>
<keyword evidence="1" id="KW-0812">Transmembrane</keyword>
<keyword evidence="1" id="KW-1133">Transmembrane helix</keyword>
<comment type="caution">
    <text evidence="2">The sequence shown here is derived from an EMBL/GenBank/DDBJ whole genome shotgun (WGS) entry which is preliminary data.</text>
</comment>
<dbReference type="Proteomes" id="UP000473648">
    <property type="component" value="Unassembled WGS sequence"/>
</dbReference>
<protein>
    <submittedName>
        <fullName evidence="2">Uncharacterized protein</fullName>
    </submittedName>
</protein>
<organism evidence="2 3">
    <name type="scientific">Candidatus Pseudoramibacter fermentans</name>
    <dbReference type="NCBI Taxonomy" id="2594427"/>
    <lineage>
        <taxon>Bacteria</taxon>
        <taxon>Bacillati</taxon>
        <taxon>Bacillota</taxon>
        <taxon>Clostridia</taxon>
        <taxon>Eubacteriales</taxon>
        <taxon>Eubacteriaceae</taxon>
        <taxon>Pseudoramibacter</taxon>
    </lineage>
</organism>
<keyword evidence="3" id="KW-1185">Reference proteome</keyword>
<dbReference type="AlphaFoldDB" id="A0A6L5GT55"/>
<name>A0A6L5GT55_9FIRM</name>
<sequence length="264" mass="29605">MQAILTLLVLFGGVKIMKKRLFPIVIVLLAFICIMTGCQKAAKPNTLKDLKSGDFVFNKDFPDKKLLANMQKAIKQIGMDTDEVDGFYVGPDWANGYRYYFQYGDEGTRYDIYVNQDHSVASIKSNKTKINIYEKGYEPFNYQEVENNPDYYANVIRKQTGNSTEETSSDNTNNTNTIILTDGETGKYGKLSSSGAVHFTVPAGHYLAESMSGNVKISQVNVNNEEDYSFIAEFNSKGEKAEIDVKDGYYLELTVNGKVKLTAK</sequence>